<dbReference type="OrthoDB" id="2223487at2759"/>
<protein>
    <submittedName>
        <fullName evidence="1">Uncharacterized protein</fullName>
    </submittedName>
</protein>
<dbReference type="Proteomes" id="UP000077051">
    <property type="component" value="Unassembled WGS sequence"/>
</dbReference>
<dbReference type="EMBL" id="AMYB01000007">
    <property type="protein sequence ID" value="OAC99996.1"/>
    <property type="molecule type" value="Genomic_DNA"/>
</dbReference>
<reference evidence="1 2" key="1">
    <citation type="submission" date="2015-06" db="EMBL/GenBank/DDBJ databases">
        <title>Expansion of signal transduction pathways in fungi by whole-genome duplication.</title>
        <authorList>
            <consortium name="DOE Joint Genome Institute"/>
            <person name="Corrochano L.M."/>
            <person name="Kuo A."/>
            <person name="Marcet-Houben M."/>
            <person name="Polaino S."/>
            <person name="Salamov A."/>
            <person name="Villalobos J.M."/>
            <person name="Alvarez M.I."/>
            <person name="Avalos J."/>
            <person name="Benito E.P."/>
            <person name="Benoit I."/>
            <person name="Burger G."/>
            <person name="Camino L.P."/>
            <person name="Canovas D."/>
            <person name="Cerda-Olmedo E."/>
            <person name="Cheng J.-F."/>
            <person name="Dominguez A."/>
            <person name="Elias M."/>
            <person name="Eslava A.P."/>
            <person name="Glaser F."/>
            <person name="Grimwood J."/>
            <person name="Gutierrez G."/>
            <person name="Heitman J."/>
            <person name="Henrissat B."/>
            <person name="Iturriaga E.A."/>
            <person name="Lang B.F."/>
            <person name="Lavin J.L."/>
            <person name="Lee S."/>
            <person name="Li W."/>
            <person name="Lindquist E."/>
            <person name="Lopez-Garcia S."/>
            <person name="Luque E.M."/>
            <person name="Marcos A.T."/>
            <person name="Martin J."/>
            <person name="Mccluskey K."/>
            <person name="Medina H.R."/>
            <person name="Miralles-Duran A."/>
            <person name="Miyazaki A."/>
            <person name="Munoz-Torres E."/>
            <person name="Oguiza J.A."/>
            <person name="Ohm R."/>
            <person name="Olmedo M."/>
            <person name="Orejas M."/>
            <person name="Ortiz-Castellanos L."/>
            <person name="Pisabarro A.G."/>
            <person name="Rodriguez-Romero J."/>
            <person name="Ruiz-Herrera J."/>
            <person name="Ruiz-Vazquez R."/>
            <person name="Sanz C."/>
            <person name="Schackwitz W."/>
            <person name="Schmutz J."/>
            <person name="Shahriari M."/>
            <person name="Shelest E."/>
            <person name="Silva-Franco F."/>
            <person name="Soanes D."/>
            <person name="Syed K."/>
            <person name="Tagua V.G."/>
            <person name="Talbot N.J."/>
            <person name="Thon M."/>
            <person name="De Vries R.P."/>
            <person name="Wiebenga A."/>
            <person name="Yadav J.S."/>
            <person name="Braun E.L."/>
            <person name="Baker S."/>
            <person name="Garre V."/>
            <person name="Horwitz B."/>
            <person name="Torres-Martinez S."/>
            <person name="Idnurm A."/>
            <person name="Herrera-Estrella A."/>
            <person name="Gabaldon T."/>
            <person name="Grigoriev I.V."/>
        </authorList>
    </citation>
    <scope>NUCLEOTIDE SEQUENCE [LARGE SCALE GENOMIC DNA]</scope>
    <source>
        <strain evidence="1 2">CBS 277.49</strain>
    </source>
</reference>
<gene>
    <name evidence="1" type="ORF">MUCCIDRAFT_83627</name>
</gene>
<sequence length="216" mass="24477">MVNPSKKRQNEHTYGDLRKKIKKSKKSRVIVKEELNTEIQLNEPTTVSTLAEEVPVEVIPQESAISTQPSQGTSGAIMVPEATSNQLVIRDKNLPPLPPVSSLLLFTPSIEANKFDPFYQTVNTYVQHVLPNPMVNDSHPKETVKHEQGQTTPVIRQTMMDLNALPLMPIIPYYFHHEQFGIEACMHQLQQQRKKTGTIIGYTNTVPNGTNYYYHV</sequence>
<evidence type="ECO:0000313" key="2">
    <source>
        <dbReference type="Proteomes" id="UP000077051"/>
    </source>
</evidence>
<comment type="caution">
    <text evidence="1">The sequence shown here is derived from an EMBL/GenBank/DDBJ whole genome shotgun (WGS) entry which is preliminary data.</text>
</comment>
<organism evidence="1 2">
    <name type="scientific">Mucor lusitanicus CBS 277.49</name>
    <dbReference type="NCBI Taxonomy" id="747725"/>
    <lineage>
        <taxon>Eukaryota</taxon>
        <taxon>Fungi</taxon>
        <taxon>Fungi incertae sedis</taxon>
        <taxon>Mucoromycota</taxon>
        <taxon>Mucoromycotina</taxon>
        <taxon>Mucoromycetes</taxon>
        <taxon>Mucorales</taxon>
        <taxon>Mucorineae</taxon>
        <taxon>Mucoraceae</taxon>
        <taxon>Mucor</taxon>
    </lineage>
</organism>
<proteinExistence type="predicted"/>
<dbReference type="AlphaFoldDB" id="A0A162YQA8"/>
<keyword evidence="2" id="KW-1185">Reference proteome</keyword>
<name>A0A162YQA8_MUCCL</name>
<dbReference type="VEuPathDB" id="FungiDB:MUCCIDRAFT_83627"/>
<accession>A0A162YQA8</accession>
<evidence type="ECO:0000313" key="1">
    <source>
        <dbReference type="EMBL" id="OAC99996.1"/>
    </source>
</evidence>